<feature type="domain" description="GST C-terminal" evidence="2">
    <location>
        <begin position="158"/>
        <end position="304"/>
    </location>
</feature>
<comment type="caution">
    <text evidence="3">The sequence shown here is derived from an EMBL/GenBank/DDBJ whole genome shotgun (WGS) entry which is preliminary data.</text>
</comment>
<dbReference type="InterPro" id="IPR036282">
    <property type="entry name" value="Glutathione-S-Trfase_C_sf"/>
</dbReference>
<dbReference type="RefSeq" id="WP_168101817.1">
    <property type="nucleotide sequence ID" value="NZ_JAATEN010000007.1"/>
</dbReference>
<dbReference type="Gene3D" id="1.20.1050.10">
    <property type="match status" value="1"/>
</dbReference>
<sequence length="351" mass="36827">MSVTTPALPFPAADAEPLFRGRIGGDARSGHYAVPHRYRLHLAADCPDSLRLAVTHGLLGLGDTLPVTHLPAVPAGGGAGDGGHPALRPLYAASAHGHHGPATAPVLADEWTGRIVSNHAPHILADLARRFGGGHGPELHPDGAGNALAEVRRLCDQDIETAARLAAGAGGGGDTGTTGTAGTTGAAGTTGTIGDGTTGDGGDRAGADSARETLLRALHTADHRLSRRRYLLGDHLTLADVTLWVTLLRLDGTHRPRLDPATARRVTGHPHLWAYARGLAEHPAFGVHLGPDDAPALRRPAVHRGREAAGTGTWPVARAGERPAERREPEERRERRERAVRHTRRAVRRSG</sequence>
<dbReference type="EMBL" id="JAATEN010000007">
    <property type="protein sequence ID" value="NJQ01223.1"/>
    <property type="molecule type" value="Genomic_DNA"/>
</dbReference>
<dbReference type="Gene3D" id="3.40.30.10">
    <property type="entry name" value="Glutaredoxin"/>
    <property type="match status" value="1"/>
</dbReference>
<keyword evidence="4" id="KW-1185">Reference proteome</keyword>
<evidence type="ECO:0000313" key="4">
    <source>
        <dbReference type="Proteomes" id="UP000695264"/>
    </source>
</evidence>
<gene>
    <name evidence="3" type="ORF">HCK00_11935</name>
</gene>
<evidence type="ECO:0000256" key="1">
    <source>
        <dbReference type="SAM" id="MobiDB-lite"/>
    </source>
</evidence>
<name>A0ABX1BVX3_9ACTN</name>
<feature type="compositionally biased region" description="Gly residues" evidence="1">
    <location>
        <begin position="191"/>
        <end position="200"/>
    </location>
</feature>
<dbReference type="InterPro" id="IPR010987">
    <property type="entry name" value="Glutathione-S-Trfase_C-like"/>
</dbReference>
<reference evidence="3 4" key="1">
    <citation type="submission" date="2020-03" db="EMBL/GenBank/DDBJ databases">
        <title>WGS of actinomycetes isolated from Thailand.</title>
        <authorList>
            <person name="Thawai C."/>
        </authorList>
    </citation>
    <scope>NUCLEOTIDE SEQUENCE [LARGE SCALE GENOMIC DNA]</scope>
    <source>
        <strain evidence="3 4">PLAI 1-29</strain>
    </source>
</reference>
<dbReference type="Proteomes" id="UP000695264">
    <property type="component" value="Unassembled WGS sequence"/>
</dbReference>
<feature type="compositionally biased region" description="Basic residues" evidence="1">
    <location>
        <begin position="338"/>
        <end position="351"/>
    </location>
</feature>
<evidence type="ECO:0000259" key="2">
    <source>
        <dbReference type="PROSITE" id="PS50405"/>
    </source>
</evidence>
<feature type="compositionally biased region" description="Low complexity" evidence="1">
    <location>
        <begin position="177"/>
        <end position="190"/>
    </location>
</feature>
<dbReference type="PANTHER" id="PTHR32419:SF6">
    <property type="entry name" value="GLUTATHIONE S-TRANSFERASE OMEGA-LIKE 1-RELATED"/>
    <property type="match status" value="1"/>
</dbReference>
<dbReference type="PANTHER" id="PTHR32419">
    <property type="entry name" value="GLUTATHIONYL-HYDROQUINONE REDUCTASE"/>
    <property type="match status" value="1"/>
</dbReference>
<feature type="region of interest" description="Disordered" evidence="1">
    <location>
        <begin position="166"/>
        <end position="207"/>
    </location>
</feature>
<dbReference type="SUPFAM" id="SSF47616">
    <property type="entry name" value="GST C-terminal domain-like"/>
    <property type="match status" value="1"/>
</dbReference>
<feature type="compositionally biased region" description="Basic and acidic residues" evidence="1">
    <location>
        <begin position="319"/>
        <end position="337"/>
    </location>
</feature>
<dbReference type="PROSITE" id="PS50405">
    <property type="entry name" value="GST_CTER"/>
    <property type="match status" value="1"/>
</dbReference>
<dbReference type="InterPro" id="IPR016639">
    <property type="entry name" value="GST_Omega/GSH"/>
</dbReference>
<accession>A0ABX1BVX3</accession>
<proteinExistence type="predicted"/>
<protein>
    <submittedName>
        <fullName evidence="3">Glutathione S-transferase family protein</fullName>
    </submittedName>
</protein>
<feature type="region of interest" description="Disordered" evidence="1">
    <location>
        <begin position="304"/>
        <end position="351"/>
    </location>
</feature>
<organism evidence="3 4">
    <name type="scientific">Streptomyces zingiberis</name>
    <dbReference type="NCBI Taxonomy" id="2053010"/>
    <lineage>
        <taxon>Bacteria</taxon>
        <taxon>Bacillati</taxon>
        <taxon>Actinomycetota</taxon>
        <taxon>Actinomycetes</taxon>
        <taxon>Kitasatosporales</taxon>
        <taxon>Streptomycetaceae</taxon>
        <taxon>Streptomyces</taxon>
    </lineage>
</organism>
<evidence type="ECO:0000313" key="3">
    <source>
        <dbReference type="EMBL" id="NJQ01223.1"/>
    </source>
</evidence>
<dbReference type="Pfam" id="PF13410">
    <property type="entry name" value="GST_C_2"/>
    <property type="match status" value="1"/>
</dbReference>